<keyword evidence="2" id="KW-0472">Membrane</keyword>
<keyword evidence="2" id="KW-0812">Transmembrane</keyword>
<dbReference type="HOGENOM" id="CLU_1186865_0_0_1"/>
<dbReference type="GeneID" id="17257931"/>
<keyword evidence="4" id="KW-1185">Reference proteome</keyword>
<keyword evidence="2" id="KW-1133">Transmembrane helix</keyword>
<evidence type="ECO:0000313" key="3">
    <source>
        <dbReference type="EnsemblProtists" id="EOD11784"/>
    </source>
</evidence>
<dbReference type="AlphaFoldDB" id="A0A0D3IKJ9"/>
<reference evidence="4" key="1">
    <citation type="journal article" date="2013" name="Nature">
        <title>Pan genome of the phytoplankton Emiliania underpins its global distribution.</title>
        <authorList>
            <person name="Read B.A."/>
            <person name="Kegel J."/>
            <person name="Klute M.J."/>
            <person name="Kuo A."/>
            <person name="Lefebvre S.C."/>
            <person name="Maumus F."/>
            <person name="Mayer C."/>
            <person name="Miller J."/>
            <person name="Monier A."/>
            <person name="Salamov A."/>
            <person name="Young J."/>
            <person name="Aguilar M."/>
            <person name="Claverie J.M."/>
            <person name="Frickenhaus S."/>
            <person name="Gonzalez K."/>
            <person name="Herman E.K."/>
            <person name="Lin Y.C."/>
            <person name="Napier J."/>
            <person name="Ogata H."/>
            <person name="Sarno A.F."/>
            <person name="Shmutz J."/>
            <person name="Schroeder D."/>
            <person name="de Vargas C."/>
            <person name="Verret F."/>
            <person name="von Dassow P."/>
            <person name="Valentin K."/>
            <person name="Van de Peer Y."/>
            <person name="Wheeler G."/>
            <person name="Dacks J.B."/>
            <person name="Delwiche C.F."/>
            <person name="Dyhrman S.T."/>
            <person name="Glockner G."/>
            <person name="John U."/>
            <person name="Richards T."/>
            <person name="Worden A.Z."/>
            <person name="Zhang X."/>
            <person name="Grigoriev I.V."/>
            <person name="Allen A.E."/>
            <person name="Bidle K."/>
            <person name="Borodovsky M."/>
            <person name="Bowler C."/>
            <person name="Brownlee C."/>
            <person name="Cock J.M."/>
            <person name="Elias M."/>
            <person name="Gladyshev V.N."/>
            <person name="Groth M."/>
            <person name="Guda C."/>
            <person name="Hadaegh A."/>
            <person name="Iglesias-Rodriguez M.D."/>
            <person name="Jenkins J."/>
            <person name="Jones B.M."/>
            <person name="Lawson T."/>
            <person name="Leese F."/>
            <person name="Lindquist E."/>
            <person name="Lobanov A."/>
            <person name="Lomsadze A."/>
            <person name="Malik S.B."/>
            <person name="Marsh M.E."/>
            <person name="Mackinder L."/>
            <person name="Mock T."/>
            <person name="Mueller-Roeber B."/>
            <person name="Pagarete A."/>
            <person name="Parker M."/>
            <person name="Probert I."/>
            <person name="Quesneville H."/>
            <person name="Raines C."/>
            <person name="Rensing S.A."/>
            <person name="Riano-Pachon D.M."/>
            <person name="Richier S."/>
            <person name="Rokitta S."/>
            <person name="Shiraiwa Y."/>
            <person name="Soanes D.M."/>
            <person name="van der Giezen M."/>
            <person name="Wahlund T.M."/>
            <person name="Williams B."/>
            <person name="Wilson W."/>
            <person name="Wolfe G."/>
            <person name="Wurch L.L."/>
        </authorList>
    </citation>
    <scope>NUCLEOTIDE SEQUENCE</scope>
</reference>
<dbReference type="KEGG" id="ehx:EMIHUDRAFT_357553"/>
<dbReference type="EnsemblProtists" id="EOD11784">
    <property type="protein sequence ID" value="EOD11784"/>
    <property type="gene ID" value="EMIHUDRAFT_357553"/>
</dbReference>
<protein>
    <recommendedName>
        <fullName evidence="5">ABC transmembrane type-1 domain-containing protein</fullName>
    </recommendedName>
</protein>
<name>A0A0D3IKJ9_EMIH1</name>
<feature type="region of interest" description="Disordered" evidence="1">
    <location>
        <begin position="144"/>
        <end position="166"/>
    </location>
</feature>
<evidence type="ECO:0000313" key="4">
    <source>
        <dbReference type="Proteomes" id="UP000013827"/>
    </source>
</evidence>
<feature type="transmembrane region" description="Helical" evidence="2">
    <location>
        <begin position="12"/>
        <end position="41"/>
    </location>
</feature>
<sequence length="241" mass="26020">MSLEALLPSVSLAMVLLIIQGGVDATGVLLNGVAVCFVLTIDDEVPHVLLSAADKLAIDNFATAAGDRNTLVNIKRKSLCHAATALVLLFLMFFVCQRATCDNLVLACFGLCCLTPLCTRLAEEMVGLPYTLGLSRANRSEAMRRTASSASGEVGGAEEPRIPRRGSKVERHLSSLRASIRHRAAATVRTSSGRAGLAALHATRCLLEGMLTTCVLLLFGRLAISLYMWDMPYIHQYVWDE</sequence>
<evidence type="ECO:0000256" key="2">
    <source>
        <dbReference type="SAM" id="Phobius"/>
    </source>
</evidence>
<dbReference type="PaxDb" id="2903-EOD11784"/>
<evidence type="ECO:0008006" key="5">
    <source>
        <dbReference type="Google" id="ProtNLM"/>
    </source>
</evidence>
<dbReference type="Proteomes" id="UP000013827">
    <property type="component" value="Unassembled WGS sequence"/>
</dbReference>
<accession>A0A0D3IKJ9</accession>
<evidence type="ECO:0000256" key="1">
    <source>
        <dbReference type="SAM" id="MobiDB-lite"/>
    </source>
</evidence>
<feature type="transmembrane region" description="Helical" evidence="2">
    <location>
        <begin position="78"/>
        <end position="96"/>
    </location>
</feature>
<dbReference type="RefSeq" id="XP_005764213.1">
    <property type="nucleotide sequence ID" value="XM_005764156.1"/>
</dbReference>
<organism evidence="3 4">
    <name type="scientific">Emiliania huxleyi (strain CCMP1516)</name>
    <dbReference type="NCBI Taxonomy" id="280463"/>
    <lineage>
        <taxon>Eukaryota</taxon>
        <taxon>Haptista</taxon>
        <taxon>Haptophyta</taxon>
        <taxon>Prymnesiophyceae</taxon>
        <taxon>Isochrysidales</taxon>
        <taxon>Noelaerhabdaceae</taxon>
        <taxon>Emiliania</taxon>
    </lineage>
</organism>
<proteinExistence type="predicted"/>
<reference evidence="3" key="2">
    <citation type="submission" date="2024-10" db="UniProtKB">
        <authorList>
            <consortium name="EnsemblProtists"/>
        </authorList>
    </citation>
    <scope>IDENTIFICATION</scope>
</reference>